<keyword evidence="2 5" id="KW-0812">Transmembrane</keyword>
<dbReference type="Proteomes" id="UP000594262">
    <property type="component" value="Unplaced"/>
</dbReference>
<dbReference type="SUPFAM" id="SSF48652">
    <property type="entry name" value="Tetraspanin"/>
    <property type="match status" value="1"/>
</dbReference>
<dbReference type="GO" id="GO:0005886">
    <property type="term" value="C:plasma membrane"/>
    <property type="evidence" value="ECO:0007669"/>
    <property type="project" value="TreeGrafter"/>
</dbReference>
<dbReference type="InterPro" id="IPR008952">
    <property type="entry name" value="Tetraspanin_EC2_sf"/>
</dbReference>
<dbReference type="InterPro" id="IPR018499">
    <property type="entry name" value="Tetraspanin/Peripherin"/>
</dbReference>
<reference evidence="6" key="1">
    <citation type="submission" date="2021-01" db="UniProtKB">
        <authorList>
            <consortium name="EnsemblMetazoa"/>
        </authorList>
    </citation>
    <scope>IDENTIFICATION</scope>
</reference>
<proteinExistence type="predicted"/>
<dbReference type="EnsemblMetazoa" id="CLYHEMT004314.1">
    <property type="protein sequence ID" value="CLYHEMP004314.1"/>
    <property type="gene ID" value="CLYHEMG004314"/>
</dbReference>
<dbReference type="Gene3D" id="1.10.1450.10">
    <property type="entry name" value="Tetraspanin"/>
    <property type="match status" value="1"/>
</dbReference>
<evidence type="ECO:0000256" key="2">
    <source>
        <dbReference type="ARBA" id="ARBA00022692"/>
    </source>
</evidence>
<protein>
    <recommendedName>
        <fullName evidence="8">Tetraspanin</fullName>
    </recommendedName>
</protein>
<feature type="transmembrane region" description="Helical" evidence="5">
    <location>
        <begin position="137"/>
        <end position="159"/>
    </location>
</feature>
<dbReference type="OrthoDB" id="5969951at2759"/>
<evidence type="ECO:0000256" key="3">
    <source>
        <dbReference type="ARBA" id="ARBA00022989"/>
    </source>
</evidence>
<dbReference type="PANTHER" id="PTHR19282">
    <property type="entry name" value="TETRASPANIN"/>
    <property type="match status" value="1"/>
</dbReference>
<comment type="subcellular location">
    <subcellularLocation>
        <location evidence="1">Membrane</location>
        <topology evidence="1">Multi-pass membrane protein</topology>
    </subcellularLocation>
</comment>
<accession>A0A7M5V683</accession>
<evidence type="ECO:0000256" key="5">
    <source>
        <dbReference type="SAM" id="Phobius"/>
    </source>
</evidence>
<name>A0A7M5V683_9CNID</name>
<evidence type="ECO:0000313" key="6">
    <source>
        <dbReference type="EnsemblMetazoa" id="CLYHEMP004314.1"/>
    </source>
</evidence>
<dbReference type="AlphaFoldDB" id="A0A7M5V683"/>
<dbReference type="PANTHER" id="PTHR19282:SF544">
    <property type="entry name" value="TETRASPANIN"/>
    <property type="match status" value="1"/>
</dbReference>
<keyword evidence="4 5" id="KW-0472">Membrane</keyword>
<evidence type="ECO:0000313" key="7">
    <source>
        <dbReference type="Proteomes" id="UP000594262"/>
    </source>
</evidence>
<dbReference type="Pfam" id="PF00335">
    <property type="entry name" value="Tetraspanin"/>
    <property type="match status" value="1"/>
</dbReference>
<organism evidence="6 7">
    <name type="scientific">Clytia hemisphaerica</name>
    <dbReference type="NCBI Taxonomy" id="252671"/>
    <lineage>
        <taxon>Eukaryota</taxon>
        <taxon>Metazoa</taxon>
        <taxon>Cnidaria</taxon>
        <taxon>Hydrozoa</taxon>
        <taxon>Hydroidolina</taxon>
        <taxon>Leptothecata</taxon>
        <taxon>Obeliida</taxon>
        <taxon>Clytiidae</taxon>
        <taxon>Clytia</taxon>
    </lineage>
</organism>
<evidence type="ECO:0008006" key="8">
    <source>
        <dbReference type="Google" id="ProtNLM"/>
    </source>
</evidence>
<sequence length="167" mass="18376">MLIFILEIAGGIYAAVKKDDVLKSLKTNFQRLMTTSYGQTENNKANEGYTNSIDWFQENVKCCGSTGPNSWKNTTWTNTNRDKAVNGSDYQLFPKSCCKSGDCNMGNGFPVTSNDNIFMDGCVTESEQFLNDHMKELVGVGVGIAFIQIIGIVFAILLCKKIGVESV</sequence>
<keyword evidence="3 5" id="KW-1133">Transmembrane helix</keyword>
<keyword evidence="7" id="KW-1185">Reference proteome</keyword>
<evidence type="ECO:0000256" key="4">
    <source>
        <dbReference type="ARBA" id="ARBA00023136"/>
    </source>
</evidence>
<evidence type="ECO:0000256" key="1">
    <source>
        <dbReference type="ARBA" id="ARBA00004141"/>
    </source>
</evidence>